<gene>
    <name evidence="6" type="primary">LOC18599224</name>
</gene>
<reference evidence="6" key="2">
    <citation type="submission" date="2025-08" db="UniProtKB">
        <authorList>
            <consortium name="RefSeq"/>
        </authorList>
    </citation>
    <scope>IDENTIFICATION</scope>
</reference>
<dbReference type="GeneID" id="18599224"/>
<dbReference type="SUPFAM" id="SSF52540">
    <property type="entry name" value="P-loop containing nucleoside triphosphate hydrolases"/>
    <property type="match status" value="1"/>
</dbReference>
<evidence type="ECO:0000313" key="5">
    <source>
        <dbReference type="Proteomes" id="UP000694886"/>
    </source>
</evidence>
<dbReference type="AlphaFoldDB" id="A0AB32WEL1"/>
<evidence type="ECO:0000256" key="3">
    <source>
        <dbReference type="RuleBase" id="RU361155"/>
    </source>
</evidence>
<name>A0AB32WEL1_THECC</name>
<organism evidence="5 6">
    <name type="scientific">Theobroma cacao</name>
    <name type="common">Cacao</name>
    <name type="synonym">Cocoa</name>
    <dbReference type="NCBI Taxonomy" id="3641"/>
    <lineage>
        <taxon>Eukaryota</taxon>
        <taxon>Viridiplantae</taxon>
        <taxon>Streptophyta</taxon>
        <taxon>Embryophyta</taxon>
        <taxon>Tracheophyta</taxon>
        <taxon>Spermatophyta</taxon>
        <taxon>Magnoliopsida</taxon>
        <taxon>eudicotyledons</taxon>
        <taxon>Gunneridae</taxon>
        <taxon>Pentapetalae</taxon>
        <taxon>rosids</taxon>
        <taxon>malvids</taxon>
        <taxon>Malvales</taxon>
        <taxon>Malvaceae</taxon>
        <taxon>Byttnerioideae</taxon>
        <taxon>Theobroma</taxon>
    </lineage>
</organism>
<evidence type="ECO:0000259" key="4">
    <source>
        <dbReference type="Pfam" id="PF00685"/>
    </source>
</evidence>
<dbReference type="KEGG" id="tcc:18599224"/>
<dbReference type="Proteomes" id="UP000694886">
    <property type="component" value="Chromosome 5"/>
</dbReference>
<dbReference type="Gene3D" id="3.40.50.300">
    <property type="entry name" value="P-loop containing nucleotide triphosphate hydrolases"/>
    <property type="match status" value="1"/>
</dbReference>
<dbReference type="GO" id="GO:0008146">
    <property type="term" value="F:sulfotransferase activity"/>
    <property type="evidence" value="ECO:0007669"/>
    <property type="project" value="InterPro"/>
</dbReference>
<proteinExistence type="inferred from homology"/>
<evidence type="ECO:0000256" key="2">
    <source>
        <dbReference type="ARBA" id="ARBA00022679"/>
    </source>
</evidence>
<reference evidence="5" key="1">
    <citation type="journal article" date="1997" name="Nucleic Acids Res.">
        <title>tRNAscan-SE: a program for improved detection of transfer RNA genes in genomic sequence.</title>
        <authorList>
            <person name="Lowe T.M."/>
            <person name="Eddy S.R."/>
        </authorList>
    </citation>
    <scope>NUCLEOTIDE SEQUENCE [LARGE SCALE GENOMIC DNA]</scope>
    <source>
        <strain evidence="5">r\B97-61/B2</strain>
    </source>
</reference>
<keyword evidence="2 3" id="KW-0808">Transferase</keyword>
<sequence>MGPGLRLLASRPIIPSSKSGYPLSQYQGFWCSPDFLEDIILSQEGFKAEPNDIFVCSVPKSGTTWLKALTFAIVRRNRYDTSTSPLLSKISHDCIPTLAKLTKEPDSREPGIPLVGTHTPYTALPKSILDSDCKIVYICREPKDAFVALYHFLAKRAPKKDEFVSLEEAFDLFCQGKSFYGPYLDHVLGFWKASQARPGKVLFPKYEDMMKDTAPYVKRLAEFMGYPFSLEEEEAGAVQRIVDLCGFENMSSLEVNKSGLRKPHEVKVENSFYFRKGRIGDWKEYLTPEMAERLDKMMEQKFAGTGLTFLVSC</sequence>
<accession>A0AB32WEL1</accession>
<dbReference type="EC" id="2.8.2.-" evidence="3"/>
<dbReference type="Pfam" id="PF00685">
    <property type="entry name" value="Sulfotransfer_1"/>
    <property type="match status" value="1"/>
</dbReference>
<dbReference type="Gramene" id="Tc05v2_t015380.1">
    <property type="protein sequence ID" value="Tc05v2_p015380.1"/>
    <property type="gene ID" value="Tc05v2_g015380"/>
</dbReference>
<evidence type="ECO:0000256" key="1">
    <source>
        <dbReference type="ARBA" id="ARBA00005771"/>
    </source>
</evidence>
<dbReference type="InterPro" id="IPR027417">
    <property type="entry name" value="P-loop_NTPase"/>
</dbReference>
<comment type="similarity">
    <text evidence="1 3">Belongs to the sulfotransferase 1 family.</text>
</comment>
<dbReference type="RefSeq" id="XP_017976486.1">
    <property type="nucleotide sequence ID" value="XM_018120997.1"/>
</dbReference>
<dbReference type="PANTHER" id="PTHR11783">
    <property type="entry name" value="SULFOTRANSFERASE SULT"/>
    <property type="match status" value="1"/>
</dbReference>
<feature type="domain" description="Sulfotransferase" evidence="4">
    <location>
        <begin position="50"/>
        <end position="306"/>
    </location>
</feature>
<evidence type="ECO:0000313" key="6">
    <source>
        <dbReference type="RefSeq" id="XP_017976486.1"/>
    </source>
</evidence>
<protein>
    <recommendedName>
        <fullName evidence="3">Sulfotransferase</fullName>
        <ecNumber evidence="3">2.8.2.-</ecNumber>
    </recommendedName>
</protein>
<dbReference type="InterPro" id="IPR000863">
    <property type="entry name" value="Sulfotransferase_dom"/>
</dbReference>